<feature type="compositionally biased region" description="Acidic residues" evidence="2">
    <location>
        <begin position="210"/>
        <end position="240"/>
    </location>
</feature>
<dbReference type="InterPro" id="IPR025861">
    <property type="entry name" value="CobT_VWA_dom"/>
</dbReference>
<evidence type="ECO:0000313" key="5">
    <source>
        <dbReference type="Proteomes" id="UP000589292"/>
    </source>
</evidence>
<dbReference type="InterPro" id="IPR002035">
    <property type="entry name" value="VWF_A"/>
</dbReference>
<dbReference type="GO" id="GO:0051116">
    <property type="term" value="F:cobaltochelatase activity"/>
    <property type="evidence" value="ECO:0007669"/>
    <property type="project" value="UniProtKB-UniRule"/>
</dbReference>
<evidence type="ECO:0000313" key="4">
    <source>
        <dbReference type="EMBL" id="MBA1375427.1"/>
    </source>
</evidence>
<evidence type="ECO:0000256" key="2">
    <source>
        <dbReference type="SAM" id="MobiDB-lite"/>
    </source>
</evidence>
<keyword evidence="5" id="KW-1185">Reference proteome</keyword>
<dbReference type="InterPro" id="IPR006538">
    <property type="entry name" value="CobT"/>
</dbReference>
<organism evidence="4 5">
    <name type="scientific">Sphingomonas ursincola</name>
    <dbReference type="NCBI Taxonomy" id="56361"/>
    <lineage>
        <taxon>Bacteria</taxon>
        <taxon>Pseudomonadati</taxon>
        <taxon>Pseudomonadota</taxon>
        <taxon>Alphaproteobacteria</taxon>
        <taxon>Sphingomonadales</taxon>
        <taxon>Sphingomonadaceae</taxon>
        <taxon>Sphingomonas</taxon>
    </lineage>
</organism>
<evidence type="ECO:0000259" key="3">
    <source>
        <dbReference type="PROSITE" id="PS50234"/>
    </source>
</evidence>
<dbReference type="EC" id="6.6.1.2" evidence="1"/>
<keyword evidence="4" id="KW-0436">Ligase</keyword>
<dbReference type="InterPro" id="IPR051928">
    <property type="entry name" value="NorD/CobT"/>
</dbReference>
<accession>A0A7V8U9I1</accession>
<dbReference type="Proteomes" id="UP000589292">
    <property type="component" value="Unassembled WGS sequence"/>
</dbReference>
<feature type="domain" description="VWFA" evidence="3">
    <location>
        <begin position="401"/>
        <end position="607"/>
    </location>
</feature>
<dbReference type="SUPFAM" id="SSF53300">
    <property type="entry name" value="vWA-like"/>
    <property type="match status" value="1"/>
</dbReference>
<dbReference type="AlphaFoldDB" id="A0A7V8U9I1"/>
<dbReference type="Gene3D" id="3.40.50.410">
    <property type="entry name" value="von Willebrand factor, type A domain"/>
    <property type="match status" value="1"/>
</dbReference>
<dbReference type="PIRSF" id="PIRSF031715">
    <property type="entry name" value="Cob_chel_CobT"/>
    <property type="match status" value="1"/>
</dbReference>
<dbReference type="RefSeq" id="WP_181268003.1">
    <property type="nucleotide sequence ID" value="NZ_BAAAGB010000001.1"/>
</dbReference>
<dbReference type="PROSITE" id="PS50234">
    <property type="entry name" value="VWFA"/>
    <property type="match status" value="1"/>
</dbReference>
<reference evidence="4 5" key="1">
    <citation type="journal article" date="1994" name="Int. J. Syst. Bacteriol.">
        <title>Phylogenetic positions of novel aerobic, bacteriochlorophyll a-containing bacteria and description of Roseococcus thiosulfatophilus gen. nov., sp. nov., Erythromicrobium ramosum gen. nov., sp. nov., and Erythrobacter litoralis sp. nov.</title>
        <authorList>
            <person name="Yurkov V."/>
            <person name="Stackebrandt E."/>
            <person name="Holmes A."/>
            <person name="Fuerst J.A."/>
            <person name="Hugenholtz P."/>
            <person name="Golecki J."/>
            <person name="Gad'on N."/>
            <person name="Gorlenko V.M."/>
            <person name="Kompantseva E.I."/>
            <person name="Drews G."/>
        </authorList>
    </citation>
    <scope>NUCLEOTIDE SEQUENCE [LARGE SCALE GENOMIC DNA]</scope>
    <source>
        <strain evidence="4 5">KR-99</strain>
    </source>
</reference>
<dbReference type="Pfam" id="PF11775">
    <property type="entry name" value="CobT_C"/>
    <property type="match status" value="1"/>
</dbReference>
<dbReference type="GO" id="GO:0009236">
    <property type="term" value="P:cobalamin biosynthetic process"/>
    <property type="evidence" value="ECO:0007669"/>
    <property type="project" value="UniProtKB-UniRule"/>
</dbReference>
<dbReference type="PANTHER" id="PTHR41248:SF1">
    <property type="entry name" value="NORD PROTEIN"/>
    <property type="match status" value="1"/>
</dbReference>
<dbReference type="InterPro" id="IPR036465">
    <property type="entry name" value="vWFA_dom_sf"/>
</dbReference>
<name>A0A7V8U9I1_9SPHN</name>
<dbReference type="CDD" id="cd01454">
    <property type="entry name" value="vWA_norD_type"/>
    <property type="match status" value="1"/>
</dbReference>
<feature type="region of interest" description="Disordered" evidence="2">
    <location>
        <begin position="208"/>
        <end position="297"/>
    </location>
</feature>
<dbReference type="PANTHER" id="PTHR41248">
    <property type="entry name" value="NORD PROTEIN"/>
    <property type="match status" value="1"/>
</dbReference>
<comment type="caution">
    <text evidence="4">The sequence shown here is derived from an EMBL/GenBank/DDBJ whole genome shotgun (WGS) entry which is preliminary data.</text>
</comment>
<dbReference type="NCBIfam" id="TIGR01651">
    <property type="entry name" value="CobT"/>
    <property type="match status" value="1"/>
</dbReference>
<evidence type="ECO:0000256" key="1">
    <source>
        <dbReference type="NCBIfam" id="TIGR01651"/>
    </source>
</evidence>
<protein>
    <recommendedName>
        <fullName evidence="1">Cobaltochelatase subunit CobT</fullName>
        <ecNumber evidence="1">6.6.1.2</ecNumber>
    </recommendedName>
</protein>
<proteinExistence type="predicted"/>
<gene>
    <name evidence="4" type="primary">cobT</name>
    <name evidence="4" type="ORF">FG486_13850</name>
</gene>
<sequence>MTNRTPLDDLKNVLAGTARAIASQPEIEVAFTADPPSQSGTKLRVPMPGRKLPADQVAEARGFADLYALRLKHHNPAQHAANAPREAVARAAFDAVEQVRIEALGTRSMRGLGANLDAALEMRMRSDPISRATRADEVPISTALGLIVRERLTGTPMPADSVAGVNLVREWIESKGGEDIDNLALSLDDQAGFAALANRLLEHLELTEGQMDEEDSQDEGDDDDSSEQGEPEDQEGEQDGTDQGQTEARGEEQTGENEEGDSSETEGEMEQGDDGDPGEMGDDGMMPTRPNRPWTDLPNDFEYKAWTTSFDEVIEATDLCDEDELLRLRAYLDQQLAHLQGAVTKLANRLQRRLMAQQSRSWDFDQEEGMLDAARLARVVVAPGHSLSYKIERDTEFRDTVVTLLIDNSGSMRGRPISIAAISADIMARTLERCGVKTEILGFTTKAWKGGQCREDWLAHGRSPLPGRLNDLRHIVYKKADEPWRRARKNLGLMMREGLLKENIDGEALLWAHNRLIARPEERRVLMVISDGAPVDDSTLSVNHGAYLEQHLRKVIDWIEKMSPVQLIAIGIGHDVTRYYRRAVTIMDAEQLGGTMVEQLAGLFDDE</sequence>
<feature type="compositionally biased region" description="Acidic residues" evidence="2">
    <location>
        <begin position="253"/>
        <end position="282"/>
    </location>
</feature>
<dbReference type="Pfam" id="PF06213">
    <property type="entry name" value="CobT"/>
    <property type="match status" value="1"/>
</dbReference>
<dbReference type="EMBL" id="VDES01000003">
    <property type="protein sequence ID" value="MBA1375427.1"/>
    <property type="molecule type" value="Genomic_DNA"/>
</dbReference>